<evidence type="ECO:0000256" key="5">
    <source>
        <dbReference type="ARBA" id="ARBA00023038"/>
    </source>
</evidence>
<keyword evidence="2" id="KW-0479">Metal-binding</keyword>
<keyword evidence="5" id="KW-0440">LIM domain</keyword>
<feature type="compositionally biased region" description="Basic and acidic residues" evidence="6">
    <location>
        <begin position="380"/>
        <end position="407"/>
    </location>
</feature>
<keyword evidence="9" id="KW-1185">Reference proteome</keyword>
<keyword evidence="1" id="KW-0517">Myogenesis</keyword>
<keyword evidence="3" id="KW-0677">Repeat</keyword>
<feature type="region of interest" description="Disordered" evidence="6">
    <location>
        <begin position="800"/>
        <end position="819"/>
    </location>
</feature>
<feature type="compositionally biased region" description="Basic and acidic residues" evidence="6">
    <location>
        <begin position="531"/>
        <end position="544"/>
    </location>
</feature>
<feature type="region of interest" description="Disordered" evidence="6">
    <location>
        <begin position="521"/>
        <end position="567"/>
    </location>
</feature>
<dbReference type="GO" id="GO:0007517">
    <property type="term" value="P:muscle organ development"/>
    <property type="evidence" value="ECO:0007669"/>
    <property type="project" value="UniProtKB-KW"/>
</dbReference>
<feature type="compositionally biased region" description="Basic residues" evidence="6">
    <location>
        <begin position="1"/>
        <end position="11"/>
    </location>
</feature>
<dbReference type="FunFam" id="2.10.110.10:FF:000001">
    <property type="entry name" value="Cysteine and glycine-rich protein 1"/>
    <property type="match status" value="1"/>
</dbReference>
<dbReference type="SMART" id="SM00132">
    <property type="entry name" value="LIM"/>
    <property type="match status" value="2"/>
</dbReference>
<dbReference type="GO" id="GO:0046872">
    <property type="term" value="F:metal ion binding"/>
    <property type="evidence" value="ECO:0007669"/>
    <property type="project" value="UniProtKB-KW"/>
</dbReference>
<feature type="region of interest" description="Disordered" evidence="6">
    <location>
        <begin position="276"/>
        <end position="422"/>
    </location>
</feature>
<evidence type="ECO:0000313" key="8">
    <source>
        <dbReference type="EMBL" id="CAH0391354.1"/>
    </source>
</evidence>
<dbReference type="InterPro" id="IPR001781">
    <property type="entry name" value="Znf_LIM"/>
</dbReference>
<dbReference type="SUPFAM" id="SSF57716">
    <property type="entry name" value="Glucocorticoid receptor-like (DNA-binding domain)"/>
    <property type="match status" value="4"/>
</dbReference>
<evidence type="ECO:0000256" key="6">
    <source>
        <dbReference type="SAM" id="MobiDB-lite"/>
    </source>
</evidence>
<feature type="compositionally biased region" description="Low complexity" evidence="6">
    <location>
        <begin position="801"/>
        <end position="819"/>
    </location>
</feature>
<feature type="compositionally biased region" description="Basic and acidic residues" evidence="6">
    <location>
        <begin position="322"/>
        <end position="349"/>
    </location>
</feature>
<evidence type="ECO:0000313" key="9">
    <source>
        <dbReference type="Proteomes" id="UP001152759"/>
    </source>
</evidence>
<evidence type="ECO:0000259" key="7">
    <source>
        <dbReference type="PROSITE" id="PS00478"/>
    </source>
</evidence>
<feature type="compositionally biased region" description="Low complexity" evidence="6">
    <location>
        <begin position="454"/>
        <end position="465"/>
    </location>
</feature>
<dbReference type="Gene3D" id="2.10.110.10">
    <property type="entry name" value="Cysteine Rich Protein"/>
    <property type="match status" value="2"/>
</dbReference>
<evidence type="ECO:0000256" key="3">
    <source>
        <dbReference type="ARBA" id="ARBA00022737"/>
    </source>
</evidence>
<dbReference type="GO" id="GO:0030018">
    <property type="term" value="C:Z disc"/>
    <property type="evidence" value="ECO:0007669"/>
    <property type="project" value="UniProtKB-ARBA"/>
</dbReference>
<organism evidence="8 9">
    <name type="scientific">Bemisia tabaci</name>
    <name type="common">Sweetpotato whitefly</name>
    <name type="synonym">Aleurodes tabaci</name>
    <dbReference type="NCBI Taxonomy" id="7038"/>
    <lineage>
        <taxon>Eukaryota</taxon>
        <taxon>Metazoa</taxon>
        <taxon>Ecdysozoa</taxon>
        <taxon>Arthropoda</taxon>
        <taxon>Hexapoda</taxon>
        <taxon>Insecta</taxon>
        <taxon>Pterygota</taxon>
        <taxon>Neoptera</taxon>
        <taxon>Paraneoptera</taxon>
        <taxon>Hemiptera</taxon>
        <taxon>Sternorrhyncha</taxon>
        <taxon>Aleyrodoidea</taxon>
        <taxon>Aleyrodidae</taxon>
        <taxon>Aleyrodinae</taxon>
        <taxon>Bemisia</taxon>
    </lineage>
</organism>
<feature type="domain" description="LIM zinc-binding" evidence="7">
    <location>
        <begin position="122"/>
        <end position="156"/>
    </location>
</feature>
<feature type="compositionally biased region" description="Acidic residues" evidence="6">
    <location>
        <begin position="607"/>
        <end position="627"/>
    </location>
</feature>
<keyword evidence="4" id="KW-0862">Zinc</keyword>
<dbReference type="CDD" id="cd09358">
    <property type="entry name" value="LIM_Mical_like"/>
    <property type="match status" value="1"/>
</dbReference>
<evidence type="ECO:0000256" key="2">
    <source>
        <dbReference type="ARBA" id="ARBA00022723"/>
    </source>
</evidence>
<dbReference type="CDD" id="cd09445">
    <property type="entry name" value="LIM_Mical_like_2"/>
    <property type="match status" value="1"/>
</dbReference>
<feature type="compositionally biased region" description="Acidic residues" evidence="6">
    <location>
        <begin position="408"/>
        <end position="418"/>
    </location>
</feature>
<accession>A0A9P0F469</accession>
<dbReference type="GO" id="GO:0060537">
    <property type="term" value="P:muscle tissue development"/>
    <property type="evidence" value="ECO:0007669"/>
    <property type="project" value="UniProtKB-ARBA"/>
</dbReference>
<protein>
    <recommendedName>
        <fullName evidence="7">LIM zinc-binding domain-containing protein</fullName>
    </recommendedName>
</protein>
<dbReference type="Pfam" id="PF00412">
    <property type="entry name" value="LIM"/>
    <property type="match status" value="2"/>
</dbReference>
<evidence type="ECO:0000256" key="1">
    <source>
        <dbReference type="ARBA" id="ARBA00022541"/>
    </source>
</evidence>
<dbReference type="PROSITE" id="PS00478">
    <property type="entry name" value="LIM_DOMAIN_1"/>
    <property type="match status" value="2"/>
</dbReference>
<dbReference type="AlphaFoldDB" id="A0A9P0F469"/>
<name>A0A9P0F469_BEMTA</name>
<feature type="region of interest" description="Disordered" evidence="6">
    <location>
        <begin position="452"/>
        <end position="471"/>
    </location>
</feature>
<feature type="region of interest" description="Disordered" evidence="6">
    <location>
        <begin position="1"/>
        <end position="43"/>
    </location>
</feature>
<dbReference type="EMBL" id="OU963867">
    <property type="protein sequence ID" value="CAH0391354.1"/>
    <property type="molecule type" value="Genomic_DNA"/>
</dbReference>
<reference evidence="8" key="1">
    <citation type="submission" date="2021-12" db="EMBL/GenBank/DDBJ databases">
        <authorList>
            <person name="King R."/>
        </authorList>
    </citation>
    <scope>NUCLEOTIDE SEQUENCE</scope>
</reference>
<dbReference type="PANTHER" id="PTHR24206">
    <property type="entry name" value="OS06G0237300 PROTEIN"/>
    <property type="match status" value="1"/>
</dbReference>
<dbReference type="Proteomes" id="UP001152759">
    <property type="component" value="Chromosome 6"/>
</dbReference>
<feature type="region of interest" description="Disordered" evidence="6">
    <location>
        <begin position="580"/>
        <end position="630"/>
    </location>
</feature>
<evidence type="ECO:0000256" key="4">
    <source>
        <dbReference type="ARBA" id="ARBA00022833"/>
    </source>
</evidence>
<sequence length="819" mass="93491">MSEKKGKKKKNSLTESTCTTKTKKTKKTKKSEEKENISVMTNGHGFDENEYFNRVNSSNSIPSSVPVDDDLANICVRNLKSSFSKFDQLTKKTVLHVRSSDAAEAQNLVQARQNGEDSSKECKQCGKAVFVMEQIKAEGHVWHKNCFRCKTCNKQLTVDTYSSHEGELFCKPHFRELFKPKAVVDDEEPVRRRKPELIIRENQPIELPPDVVRASDKPDLGLEELSSLDVKSRFQVFEKSTSESNDIEKSPSTISVKRSPSILSKLAKFQAKGMDVGVPDESLNGVHYDESESSSDENDDESGTVRSSVTSERPMKFSAMGDMKKTWEDAGRAQLMEERREERKQERSHLRSHLLMGKQGKMKELYEQAVAESEQNAKTGRRDSDLEILKSEKARAMRERFERGEVNHDDEEGEEDDDSKAKLKEDDLSVFEAGICKKSRSLFLEMDANVAKTQSSQPLSPISPIHQESKKVVKPMNVNRQVSDDIVKSSDKVEDVVVETSDISSKFKFFETYKAPEVKRRTFRITPPRENGPKSESPDREIVRDPNVVRADDPVSNEADNALMKSQTTSKMLSIFRQMEEAKDTVPDGPKPLKRFTPPPDYKEKDSESEEEESEEEEEEEESEEELVNGNIIRASDQIEDEFLQQSRKAAVRARALKEKFEHWEPEKQSVNNAINLLDSDQASIEPTKNLRARFESMKAEQPTEKPRPRVNRFIPEAPPTLCNLCEKKVYQLEKIETDGKIFHKYCFRCTQCHCVLRIESYTFNNGYLYCLPHFKQLFISKGNYDEGFGADPLQKKWAHNHNLSNNNSPPIPVVNGSH</sequence>
<gene>
    <name evidence="8" type="ORF">BEMITA_LOCUS9983</name>
</gene>
<feature type="compositionally biased region" description="Acidic residues" evidence="6">
    <location>
        <begin position="291"/>
        <end position="302"/>
    </location>
</feature>
<proteinExistence type="predicted"/>
<feature type="domain" description="LIM zinc-binding" evidence="7">
    <location>
        <begin position="723"/>
        <end position="757"/>
    </location>
</feature>